<evidence type="ECO:0000256" key="1">
    <source>
        <dbReference type="ARBA" id="ARBA00004651"/>
    </source>
</evidence>
<keyword evidence="7 8" id="KW-0472">Membrane</keyword>
<evidence type="ECO:0000313" key="11">
    <source>
        <dbReference type="Proteomes" id="UP000214646"/>
    </source>
</evidence>
<dbReference type="Pfam" id="PF12698">
    <property type="entry name" value="ABC2_membrane_3"/>
    <property type="match status" value="1"/>
</dbReference>
<evidence type="ECO:0000259" key="9">
    <source>
        <dbReference type="PROSITE" id="PS51012"/>
    </source>
</evidence>
<dbReference type="GO" id="GO:0005886">
    <property type="term" value="C:plasma membrane"/>
    <property type="evidence" value="ECO:0007669"/>
    <property type="project" value="UniProtKB-SubCell"/>
</dbReference>
<keyword evidence="5 8" id="KW-0812">Transmembrane</keyword>
<accession>A0A225E6G0</accession>
<dbReference type="Proteomes" id="UP000214646">
    <property type="component" value="Unassembled WGS sequence"/>
</dbReference>
<organism evidence="10 11">
    <name type="scientific">Fimbriiglobus ruber</name>
    <dbReference type="NCBI Taxonomy" id="1908690"/>
    <lineage>
        <taxon>Bacteria</taxon>
        <taxon>Pseudomonadati</taxon>
        <taxon>Planctomycetota</taxon>
        <taxon>Planctomycetia</taxon>
        <taxon>Gemmatales</taxon>
        <taxon>Gemmataceae</taxon>
        <taxon>Fimbriiglobus</taxon>
    </lineage>
</organism>
<reference evidence="11" key="1">
    <citation type="submission" date="2017-06" db="EMBL/GenBank/DDBJ databases">
        <title>Genome analysis of Fimbriiglobus ruber SP5, the first member of the order Planctomycetales with confirmed chitinolytic capability.</title>
        <authorList>
            <person name="Ravin N.V."/>
            <person name="Rakitin A.L."/>
            <person name="Ivanova A.A."/>
            <person name="Beletsky A.V."/>
            <person name="Kulichevskaya I.S."/>
            <person name="Mardanov A.V."/>
            <person name="Dedysh S.N."/>
        </authorList>
    </citation>
    <scope>NUCLEOTIDE SEQUENCE [LARGE SCALE GENOMIC DNA]</scope>
    <source>
        <strain evidence="11">SP5</strain>
    </source>
</reference>
<proteinExistence type="inferred from homology"/>
<evidence type="ECO:0000256" key="4">
    <source>
        <dbReference type="ARBA" id="ARBA00022475"/>
    </source>
</evidence>
<keyword evidence="4" id="KW-1003">Cell membrane</keyword>
<comment type="caution">
    <text evidence="10">The sequence shown here is derived from an EMBL/GenBank/DDBJ whole genome shotgun (WGS) entry which is preliminary data.</text>
</comment>
<dbReference type="AlphaFoldDB" id="A0A225E6G0"/>
<feature type="domain" description="ABC transmembrane type-2" evidence="9">
    <location>
        <begin position="153"/>
        <end position="390"/>
    </location>
</feature>
<dbReference type="InterPro" id="IPR047817">
    <property type="entry name" value="ABC2_TM_bact-type"/>
</dbReference>
<feature type="transmembrane region" description="Helical" evidence="8">
    <location>
        <begin position="313"/>
        <end position="336"/>
    </location>
</feature>
<dbReference type="PROSITE" id="PS51012">
    <property type="entry name" value="ABC_TM2"/>
    <property type="match status" value="1"/>
</dbReference>
<evidence type="ECO:0000256" key="6">
    <source>
        <dbReference type="ARBA" id="ARBA00022989"/>
    </source>
</evidence>
<dbReference type="OrthoDB" id="263860at2"/>
<dbReference type="GO" id="GO:0140359">
    <property type="term" value="F:ABC-type transporter activity"/>
    <property type="evidence" value="ECO:0007669"/>
    <property type="project" value="InterPro"/>
</dbReference>
<protein>
    <submittedName>
        <fullName evidence="10">ABC-type multidrug transport system, permease component</fullName>
    </submittedName>
</protein>
<evidence type="ECO:0000256" key="5">
    <source>
        <dbReference type="ARBA" id="ARBA00022692"/>
    </source>
</evidence>
<dbReference type="Gene3D" id="3.40.1710.10">
    <property type="entry name" value="abc type-2 transporter like domain"/>
    <property type="match status" value="1"/>
</dbReference>
<evidence type="ECO:0000256" key="2">
    <source>
        <dbReference type="ARBA" id="ARBA00007783"/>
    </source>
</evidence>
<dbReference type="InterPro" id="IPR051449">
    <property type="entry name" value="ABC-2_transporter_component"/>
</dbReference>
<gene>
    <name evidence="10" type="ORF">FRUB_02027</name>
</gene>
<keyword evidence="6 8" id="KW-1133">Transmembrane helix</keyword>
<name>A0A225E6G0_9BACT</name>
<comment type="similarity">
    <text evidence="2">Belongs to the ABC-2 integral membrane protein family.</text>
</comment>
<sequence>MPSKVSLILALAAKDWRLFLADRRAAVLCFAVPIVLASAFGLVFHRAPGKSGAPRLSLLVVDEDGGPFTRRVVDDLLASARVEAEVVTAAVADERVADRRPGVAVVFPKGFDALTGWTPGAAGERPSVRILHDPLSESESQWAEGVVSEVVMRRLARDRLAPVARALGGTADDAAAVPFAVETVAVTGSRVDGFNSYTHSFSGMTLQYLLFWGMESGLLLLRERQRSLWHRLRAAPVPLWAILLGKATSTASIAFLQVVVTFAFGYAVFGVTIGGSWIGFILLAVGVSLLSAATGLLVAAVGGTEARARSVSILVILGVSMLGGLWLPSFVLPGWARDLALSLPTTWAMRGLDGVTWQGRDLLSALPSVAVVLAFAAVFLAVAVARLVTSEARRRRGMA</sequence>
<feature type="transmembrane region" description="Helical" evidence="8">
    <location>
        <begin position="277"/>
        <end position="301"/>
    </location>
</feature>
<evidence type="ECO:0000256" key="7">
    <source>
        <dbReference type="ARBA" id="ARBA00023136"/>
    </source>
</evidence>
<dbReference type="RefSeq" id="WP_088253384.1">
    <property type="nucleotide sequence ID" value="NZ_NIDE01000002.1"/>
</dbReference>
<comment type="subcellular location">
    <subcellularLocation>
        <location evidence="1">Cell membrane</location>
        <topology evidence="1">Multi-pass membrane protein</topology>
    </subcellularLocation>
</comment>
<feature type="transmembrane region" description="Helical" evidence="8">
    <location>
        <begin position="365"/>
        <end position="388"/>
    </location>
</feature>
<dbReference type="EMBL" id="NIDE01000002">
    <property type="protein sequence ID" value="OWK45696.1"/>
    <property type="molecule type" value="Genomic_DNA"/>
</dbReference>
<feature type="transmembrane region" description="Helical" evidence="8">
    <location>
        <begin position="25"/>
        <end position="45"/>
    </location>
</feature>
<feature type="transmembrane region" description="Helical" evidence="8">
    <location>
        <begin position="253"/>
        <end position="271"/>
    </location>
</feature>
<dbReference type="InterPro" id="IPR013525">
    <property type="entry name" value="ABC2_TM"/>
</dbReference>
<keyword evidence="11" id="KW-1185">Reference proteome</keyword>
<evidence type="ECO:0000256" key="8">
    <source>
        <dbReference type="SAM" id="Phobius"/>
    </source>
</evidence>
<dbReference type="PANTHER" id="PTHR30294">
    <property type="entry name" value="MEMBRANE COMPONENT OF ABC TRANSPORTER YHHJ-RELATED"/>
    <property type="match status" value="1"/>
</dbReference>
<evidence type="ECO:0000313" key="10">
    <source>
        <dbReference type="EMBL" id="OWK45696.1"/>
    </source>
</evidence>
<dbReference type="PANTHER" id="PTHR30294:SF38">
    <property type="entry name" value="TRANSPORT PERMEASE PROTEIN"/>
    <property type="match status" value="1"/>
</dbReference>
<evidence type="ECO:0000256" key="3">
    <source>
        <dbReference type="ARBA" id="ARBA00022448"/>
    </source>
</evidence>
<keyword evidence="3" id="KW-0813">Transport</keyword>